<dbReference type="Proteomes" id="UP000003094">
    <property type="component" value="Unassembled WGS sequence"/>
</dbReference>
<keyword evidence="2" id="KW-1185">Reference proteome</keyword>
<accession>A0A2R9SQC4</accession>
<evidence type="ECO:0000313" key="1">
    <source>
        <dbReference type="EMBL" id="EFU39570.1"/>
    </source>
</evidence>
<comment type="caution">
    <text evidence="1">The sequence shown here is derived from an EMBL/GenBank/DDBJ whole genome shotgun (WGS) entry which is preliminary data.</text>
</comment>
<dbReference type="KEGG" id="pvo:PVOR_24884"/>
<protein>
    <submittedName>
        <fullName evidence="1">Uncharacterized protein</fullName>
    </submittedName>
</protein>
<gene>
    <name evidence="1" type="ORF">PVOR_24884</name>
</gene>
<evidence type="ECO:0000313" key="2">
    <source>
        <dbReference type="Proteomes" id="UP000003094"/>
    </source>
</evidence>
<reference evidence="1 2" key="1">
    <citation type="journal article" date="2010" name="BMC Genomics">
        <title>Genome sequence of the pattern forming Paenibacillus vortex bacterium reveals potential for thriving in complex environments.</title>
        <authorList>
            <person name="Sirota-Madi A."/>
            <person name="Olender T."/>
            <person name="Helman Y."/>
            <person name="Ingham C."/>
            <person name="Brainis I."/>
            <person name="Roth D."/>
            <person name="Hagi E."/>
            <person name="Brodsky L."/>
            <person name="Leshkowitz D."/>
            <person name="Galatenko V."/>
            <person name="Nikolaev V."/>
            <person name="Mugasimangalam R.C."/>
            <person name="Bransburg-Zabary S."/>
            <person name="Gutnick D.L."/>
            <person name="Lancet D."/>
            <person name="Ben-Jacob E."/>
        </authorList>
    </citation>
    <scope>NUCLEOTIDE SEQUENCE [LARGE SCALE GENOMIC DNA]</scope>
    <source>
        <strain evidence="1 2">V453</strain>
    </source>
</reference>
<name>A0A2R9SQC4_9BACL</name>
<organism evidence="1 2">
    <name type="scientific">Paenibacillus vortex V453</name>
    <dbReference type="NCBI Taxonomy" id="715225"/>
    <lineage>
        <taxon>Bacteria</taxon>
        <taxon>Bacillati</taxon>
        <taxon>Bacillota</taxon>
        <taxon>Bacilli</taxon>
        <taxon>Bacillales</taxon>
        <taxon>Paenibacillaceae</taxon>
        <taxon>Paenibacillus</taxon>
    </lineage>
</organism>
<proteinExistence type="predicted"/>
<dbReference type="AlphaFoldDB" id="A0A2R9SQC4"/>
<sequence>MVYFLLWTLDKRYGRAKSFLLPGFLAINQQERFVHGAASNSKKGFPQDLRSFEKPSFLQRVQR</sequence>
<dbReference type="EMBL" id="ADHJ01000039">
    <property type="protein sequence ID" value="EFU39570.1"/>
    <property type="molecule type" value="Genomic_DNA"/>
</dbReference>